<accession>A0A699LC23</accession>
<evidence type="ECO:0000313" key="1">
    <source>
        <dbReference type="EMBL" id="GFB32569.1"/>
    </source>
</evidence>
<dbReference type="GO" id="GO:0016301">
    <property type="term" value="F:kinase activity"/>
    <property type="evidence" value="ECO:0007669"/>
    <property type="project" value="UniProtKB-KW"/>
</dbReference>
<protein>
    <submittedName>
        <fullName evidence="1">Protein kinase-like domain, phloem protein 2-like protein</fullName>
    </submittedName>
</protein>
<keyword evidence="1" id="KW-0418">Kinase</keyword>
<gene>
    <name evidence="1" type="ORF">Tci_704540</name>
</gene>
<sequence length="198" mass="22597">FQGGDVTNMIVHSKHLWEFEYPATDLQVAGIEFQPSEEKYQHIIEAASQSLACRSLQELKQILRIGIHLNDYKTWFSLNKKGEHCHLISMEDCLIANEDFTPRYKFHRLSRIDGETRTSTVYLAKRIHYSLFMAELYQVTSNRGLVDLEIDFENPGTNIRVEGILFQPLEKVGRVIGQNGLGQNGTSFSGWMGGLVNC</sequence>
<reference evidence="1" key="1">
    <citation type="journal article" date="2019" name="Sci. Rep.">
        <title>Draft genome of Tanacetum cinerariifolium, the natural source of mosquito coil.</title>
        <authorList>
            <person name="Yamashiro T."/>
            <person name="Shiraishi A."/>
            <person name="Satake H."/>
            <person name="Nakayama K."/>
        </authorList>
    </citation>
    <scope>NUCLEOTIDE SEQUENCE</scope>
</reference>
<name>A0A699LC23_TANCI</name>
<comment type="caution">
    <text evidence="1">The sequence shown here is derived from an EMBL/GenBank/DDBJ whole genome shotgun (WGS) entry which is preliminary data.</text>
</comment>
<dbReference type="EMBL" id="BKCJ010602486">
    <property type="protein sequence ID" value="GFB32569.1"/>
    <property type="molecule type" value="Genomic_DNA"/>
</dbReference>
<organism evidence="1">
    <name type="scientific">Tanacetum cinerariifolium</name>
    <name type="common">Dalmatian daisy</name>
    <name type="synonym">Chrysanthemum cinerariifolium</name>
    <dbReference type="NCBI Taxonomy" id="118510"/>
    <lineage>
        <taxon>Eukaryota</taxon>
        <taxon>Viridiplantae</taxon>
        <taxon>Streptophyta</taxon>
        <taxon>Embryophyta</taxon>
        <taxon>Tracheophyta</taxon>
        <taxon>Spermatophyta</taxon>
        <taxon>Magnoliopsida</taxon>
        <taxon>eudicotyledons</taxon>
        <taxon>Gunneridae</taxon>
        <taxon>Pentapetalae</taxon>
        <taxon>asterids</taxon>
        <taxon>campanulids</taxon>
        <taxon>Asterales</taxon>
        <taxon>Asteraceae</taxon>
        <taxon>Asteroideae</taxon>
        <taxon>Anthemideae</taxon>
        <taxon>Anthemidinae</taxon>
        <taxon>Tanacetum</taxon>
    </lineage>
</organism>
<proteinExistence type="predicted"/>
<keyword evidence="1" id="KW-0808">Transferase</keyword>
<feature type="non-terminal residue" evidence="1">
    <location>
        <position position="1"/>
    </location>
</feature>
<dbReference type="AlphaFoldDB" id="A0A699LC23"/>